<gene>
    <name evidence="3" type="ORF">SCF082_LOCUS14752</name>
</gene>
<evidence type="ECO:0000256" key="2">
    <source>
        <dbReference type="SAM" id="MobiDB-lite"/>
    </source>
</evidence>
<feature type="compositionally biased region" description="Basic residues" evidence="2">
    <location>
        <begin position="161"/>
        <end position="170"/>
    </location>
</feature>
<feature type="region of interest" description="Disordered" evidence="2">
    <location>
        <begin position="1"/>
        <end position="214"/>
    </location>
</feature>
<reference evidence="3 4" key="1">
    <citation type="submission" date="2024-02" db="EMBL/GenBank/DDBJ databases">
        <authorList>
            <person name="Chen Y."/>
            <person name="Shah S."/>
            <person name="Dougan E. K."/>
            <person name="Thang M."/>
            <person name="Chan C."/>
        </authorList>
    </citation>
    <scope>NUCLEOTIDE SEQUENCE [LARGE SCALE GENOMIC DNA]</scope>
</reference>
<dbReference type="InterPro" id="IPR013762">
    <property type="entry name" value="Integrase-like_cat_sf"/>
</dbReference>
<accession>A0ABP0K0B2</accession>
<dbReference type="EMBL" id="CAXAMM010009324">
    <property type="protein sequence ID" value="CAK9020027.1"/>
    <property type="molecule type" value="Genomic_DNA"/>
</dbReference>
<evidence type="ECO:0000256" key="1">
    <source>
        <dbReference type="ARBA" id="ARBA00023172"/>
    </source>
</evidence>
<keyword evidence="4" id="KW-1185">Reference proteome</keyword>
<comment type="caution">
    <text evidence="3">The sequence shown here is derived from an EMBL/GenBank/DDBJ whole genome shotgun (WGS) entry which is preliminary data.</text>
</comment>
<evidence type="ECO:0000313" key="3">
    <source>
        <dbReference type="EMBL" id="CAK9020027.1"/>
    </source>
</evidence>
<dbReference type="Proteomes" id="UP001642464">
    <property type="component" value="Unassembled WGS sequence"/>
</dbReference>
<evidence type="ECO:0000313" key="4">
    <source>
        <dbReference type="Proteomes" id="UP001642464"/>
    </source>
</evidence>
<name>A0ABP0K0B2_9DINO</name>
<proteinExistence type="predicted"/>
<dbReference type="InterPro" id="IPR011010">
    <property type="entry name" value="DNA_brk_join_enz"/>
</dbReference>
<feature type="compositionally biased region" description="Acidic residues" evidence="2">
    <location>
        <begin position="98"/>
        <end position="107"/>
    </location>
</feature>
<feature type="compositionally biased region" description="Low complexity" evidence="2">
    <location>
        <begin position="182"/>
        <end position="193"/>
    </location>
</feature>
<dbReference type="Gene3D" id="1.10.443.10">
    <property type="entry name" value="Intergrase catalytic core"/>
    <property type="match status" value="1"/>
</dbReference>
<protein>
    <submittedName>
        <fullName evidence="3">Uncharacterized protein</fullName>
    </submittedName>
</protein>
<feature type="region of interest" description="Disordered" evidence="2">
    <location>
        <begin position="507"/>
        <end position="542"/>
    </location>
</feature>
<organism evidence="3 4">
    <name type="scientific">Durusdinium trenchii</name>
    <dbReference type="NCBI Taxonomy" id="1381693"/>
    <lineage>
        <taxon>Eukaryota</taxon>
        <taxon>Sar</taxon>
        <taxon>Alveolata</taxon>
        <taxon>Dinophyceae</taxon>
        <taxon>Suessiales</taxon>
        <taxon>Symbiodiniaceae</taxon>
        <taxon>Durusdinium</taxon>
    </lineage>
</organism>
<dbReference type="SUPFAM" id="SSF56349">
    <property type="entry name" value="DNA breaking-rejoining enzymes"/>
    <property type="match status" value="1"/>
</dbReference>
<feature type="compositionally biased region" description="Basic and acidic residues" evidence="2">
    <location>
        <begin position="194"/>
        <end position="206"/>
    </location>
</feature>
<keyword evidence="1" id="KW-0233">DNA recombination</keyword>
<sequence>MDEPEMVDVGPPEERKSALKPPKGTTKRATGPKATRGKGLGDGAKARRSAGPHVEAGGGAPAETAGMDALRGRLEKIKRKQQEAAIGGLGGTDGGRLDDEEDGDAEPVQERLRTSTKLGLTHARAGPSRALVSMAPGGGPKDGISRPSSEKLSKKGTLLGGKRKRKKKKKDDKDGGGDPGGSDDSTGDDSSYSSDREKDSSGDETKLLPPLKMKSDREEGSVLALLVEQVEERLNELGTGGESSVPLLHGTKLVTYWHNLIQSNTVNQQSRDGRELYLLANCIDLLRVGRLARLGDALAARWLALEQASLDQGWSAARHLELYSPEHQTAAGSAVTLAARKFGRLMEKDLRFSLCLCLGFWGMLRTGELFELRLRHLLLKGKTLVVRLGDTKTGVRRQVDENVIVQHPGPTLYAEAVPQKISANTALWNAAFCVDVGGPRAQPVNISRKGLCVGSCGTLLVVSPGLRRGLLVVASASLASVVPAPGVAAQSEHLQLRRRFSQYREERTAPLATVPSRRTKPASAPSVATGAPHETEESLEQVPQRLRRSRSASWEAAVIAADTPAALESLDFSVVQYLESRLRATSGGWTPLARLARALRLGVLAGLQLRGQPVPRVTRPDIPLANRVYVVLRAAPGSSPGWTDKYELYLSAVRGASSRFHPSVISHAFSSQAEAEAFCIGAETGWPPLLQWQA</sequence>